<dbReference type="SMART" id="SM00448">
    <property type="entry name" value="REC"/>
    <property type="match status" value="1"/>
</dbReference>
<dbReference type="SUPFAM" id="SSF52172">
    <property type="entry name" value="CheY-like"/>
    <property type="match status" value="1"/>
</dbReference>
<reference evidence="4 5" key="1">
    <citation type="submission" date="2017-10" db="EMBL/GenBank/DDBJ databases">
        <title>The draft genome sequence of Lewinella nigricans NBRC 102662.</title>
        <authorList>
            <person name="Wang K."/>
        </authorList>
    </citation>
    <scope>NUCLEOTIDE SEQUENCE [LARGE SCALE GENOMIC DNA]</scope>
    <source>
        <strain evidence="4 5">NBRC 102662</strain>
    </source>
</reference>
<dbReference type="InterPro" id="IPR011006">
    <property type="entry name" value="CheY-like_superfamily"/>
</dbReference>
<protein>
    <submittedName>
        <fullName evidence="4">Response regulator</fullName>
    </submittedName>
</protein>
<feature type="modified residue" description="4-aspartylphosphate" evidence="2">
    <location>
        <position position="55"/>
    </location>
</feature>
<dbReference type="Gene3D" id="3.40.50.2300">
    <property type="match status" value="1"/>
</dbReference>
<evidence type="ECO:0000256" key="2">
    <source>
        <dbReference type="PROSITE-ProRule" id="PRU00169"/>
    </source>
</evidence>
<dbReference type="EMBL" id="PDUD01000011">
    <property type="protein sequence ID" value="PHN07099.1"/>
    <property type="molecule type" value="Genomic_DNA"/>
</dbReference>
<keyword evidence="5" id="KW-1185">Reference proteome</keyword>
<organism evidence="4 5">
    <name type="scientific">Flavilitoribacter nigricans (strain ATCC 23147 / DSM 23189 / NBRC 102662 / NCIMB 1420 / SS-2)</name>
    <name type="common">Lewinella nigricans</name>
    <dbReference type="NCBI Taxonomy" id="1122177"/>
    <lineage>
        <taxon>Bacteria</taxon>
        <taxon>Pseudomonadati</taxon>
        <taxon>Bacteroidota</taxon>
        <taxon>Saprospiria</taxon>
        <taxon>Saprospirales</taxon>
        <taxon>Lewinellaceae</taxon>
        <taxon>Flavilitoribacter</taxon>
    </lineage>
</organism>
<sequence>MAAKKKIIIADDDADILEVTKIILEGYGGYEVVVIDRGDELLKLQAPMPDLILLDLWMSGSNGEEICRQLKNNESTSSIPIIIFSANRELKGIADACGANDYLAKPYQMDGLLEKIASWI</sequence>
<evidence type="ECO:0000313" key="4">
    <source>
        <dbReference type="EMBL" id="PHN07099.1"/>
    </source>
</evidence>
<dbReference type="OrthoDB" id="9789181at2"/>
<gene>
    <name evidence="4" type="ORF">CRP01_07660</name>
</gene>
<name>A0A2D0NG06_FLAN2</name>
<dbReference type="InterPro" id="IPR050595">
    <property type="entry name" value="Bact_response_regulator"/>
</dbReference>
<feature type="domain" description="Response regulatory" evidence="3">
    <location>
        <begin position="6"/>
        <end position="120"/>
    </location>
</feature>
<dbReference type="PANTHER" id="PTHR44591">
    <property type="entry name" value="STRESS RESPONSE REGULATOR PROTEIN 1"/>
    <property type="match status" value="1"/>
</dbReference>
<dbReference type="RefSeq" id="WP_099149434.1">
    <property type="nucleotide sequence ID" value="NZ_PDUD01000011.1"/>
</dbReference>
<keyword evidence="1 2" id="KW-0597">Phosphoprotein</keyword>
<dbReference type="GO" id="GO:0000160">
    <property type="term" value="P:phosphorelay signal transduction system"/>
    <property type="evidence" value="ECO:0007669"/>
    <property type="project" value="InterPro"/>
</dbReference>
<accession>A0A2D0NG06</accession>
<evidence type="ECO:0000313" key="5">
    <source>
        <dbReference type="Proteomes" id="UP000223913"/>
    </source>
</evidence>
<dbReference type="Proteomes" id="UP000223913">
    <property type="component" value="Unassembled WGS sequence"/>
</dbReference>
<dbReference type="Pfam" id="PF00072">
    <property type="entry name" value="Response_reg"/>
    <property type="match status" value="1"/>
</dbReference>
<proteinExistence type="predicted"/>
<evidence type="ECO:0000259" key="3">
    <source>
        <dbReference type="PROSITE" id="PS50110"/>
    </source>
</evidence>
<dbReference type="PROSITE" id="PS50110">
    <property type="entry name" value="RESPONSE_REGULATORY"/>
    <property type="match status" value="1"/>
</dbReference>
<dbReference type="AlphaFoldDB" id="A0A2D0NG06"/>
<comment type="caution">
    <text evidence="4">The sequence shown here is derived from an EMBL/GenBank/DDBJ whole genome shotgun (WGS) entry which is preliminary data.</text>
</comment>
<evidence type="ECO:0000256" key="1">
    <source>
        <dbReference type="ARBA" id="ARBA00022553"/>
    </source>
</evidence>
<dbReference type="InterPro" id="IPR001789">
    <property type="entry name" value="Sig_transdc_resp-reg_receiver"/>
</dbReference>
<dbReference type="PANTHER" id="PTHR44591:SF3">
    <property type="entry name" value="RESPONSE REGULATORY DOMAIN-CONTAINING PROTEIN"/>
    <property type="match status" value="1"/>
</dbReference>